<sequence>MGSSYSHETYRSRNRDRDGYTYKATFESQPFDKGANRYAFKGILDGEGPRKGHTCVTKVFKKEFAKNFDKWVPDLAASEKALKFAQKFNSDCIPILSKNKREQYKNIDFLIPLIAKMKDVSHFKIFWLIAVSRDESLVRLEEYVAIEPFLHGEYKKFNSNGGYEDAVHELMLTFSHWTWSISGHRFMVCDLQGIETESRYILTDPAVHSMEQIYGMTDLGVVGMEMVLANHNCNSFCRKLGLENPLADQGVVIQARNIRSTTYSFQLTKEEKLRALKRQQEYFQFLPAIFE</sequence>
<evidence type="ECO:0000256" key="1">
    <source>
        <dbReference type="ARBA" id="ARBA00022527"/>
    </source>
</evidence>
<dbReference type="PANTHER" id="PTHR45992">
    <property type="entry name" value="EUKARYOTIC ELONGATION FACTOR 2 KINASE-RELATED"/>
    <property type="match status" value="1"/>
</dbReference>
<dbReference type="EMBL" id="JAEAOA010000968">
    <property type="protein sequence ID" value="KAK3607450.1"/>
    <property type="molecule type" value="Genomic_DNA"/>
</dbReference>
<dbReference type="SMART" id="SM00811">
    <property type="entry name" value="Alpha_kinase"/>
    <property type="match status" value="1"/>
</dbReference>
<dbReference type="PROSITE" id="PS51158">
    <property type="entry name" value="ALPHA_KINASE"/>
    <property type="match status" value="1"/>
</dbReference>
<keyword evidence="1" id="KW-0723">Serine/threonine-protein kinase</keyword>
<organism evidence="7 8">
    <name type="scientific">Potamilus streckersoni</name>
    <dbReference type="NCBI Taxonomy" id="2493646"/>
    <lineage>
        <taxon>Eukaryota</taxon>
        <taxon>Metazoa</taxon>
        <taxon>Spiralia</taxon>
        <taxon>Lophotrochozoa</taxon>
        <taxon>Mollusca</taxon>
        <taxon>Bivalvia</taxon>
        <taxon>Autobranchia</taxon>
        <taxon>Heteroconchia</taxon>
        <taxon>Palaeoheterodonta</taxon>
        <taxon>Unionida</taxon>
        <taxon>Unionoidea</taxon>
        <taxon>Unionidae</taxon>
        <taxon>Ambleminae</taxon>
        <taxon>Lampsilini</taxon>
        <taxon>Potamilus</taxon>
    </lineage>
</organism>
<dbReference type="Gene3D" id="3.20.200.10">
    <property type="entry name" value="MHCK/EF2 kinase"/>
    <property type="match status" value="1"/>
</dbReference>
<dbReference type="PANTHER" id="PTHR45992:SF11">
    <property type="entry name" value="ALPHA-TYPE PROTEIN KINASE DOMAIN-CONTAINING PROTEIN"/>
    <property type="match status" value="1"/>
</dbReference>
<name>A0AAE0TCN4_9BIVA</name>
<dbReference type="Gene3D" id="3.30.200.20">
    <property type="entry name" value="Phosphorylase Kinase, domain 1"/>
    <property type="match status" value="1"/>
</dbReference>
<reference evidence="7" key="3">
    <citation type="submission" date="2023-05" db="EMBL/GenBank/DDBJ databases">
        <authorList>
            <person name="Smith C.H."/>
        </authorList>
    </citation>
    <scope>NUCLEOTIDE SEQUENCE</scope>
    <source>
        <strain evidence="7">CHS0354</strain>
        <tissue evidence="7">Mantle</tissue>
    </source>
</reference>
<dbReference type="InterPro" id="IPR011009">
    <property type="entry name" value="Kinase-like_dom_sf"/>
</dbReference>
<dbReference type="AlphaFoldDB" id="A0AAE0TCN4"/>
<keyword evidence="4" id="KW-0418">Kinase</keyword>
<dbReference type="InterPro" id="IPR051852">
    <property type="entry name" value="Alpha-type_PK"/>
</dbReference>
<comment type="caution">
    <text evidence="7">The sequence shown here is derived from an EMBL/GenBank/DDBJ whole genome shotgun (WGS) entry which is preliminary data.</text>
</comment>
<dbReference type="CDD" id="cd04515">
    <property type="entry name" value="Alpha_kinase"/>
    <property type="match status" value="1"/>
</dbReference>
<dbReference type="InterPro" id="IPR004166">
    <property type="entry name" value="a-kinase_dom"/>
</dbReference>
<dbReference type="Pfam" id="PF02816">
    <property type="entry name" value="Alpha_kinase"/>
    <property type="match status" value="1"/>
</dbReference>
<keyword evidence="5" id="KW-0067">ATP-binding</keyword>
<proteinExistence type="predicted"/>
<keyword evidence="8" id="KW-1185">Reference proteome</keyword>
<keyword evidence="2" id="KW-0808">Transferase</keyword>
<accession>A0AAE0TCN4</accession>
<feature type="domain" description="Alpha-type protein kinase" evidence="6">
    <location>
        <begin position="1"/>
        <end position="245"/>
    </location>
</feature>
<reference evidence="7" key="1">
    <citation type="journal article" date="2021" name="Genome Biol. Evol.">
        <title>A High-Quality Reference Genome for a Parasitic Bivalve with Doubly Uniparental Inheritance (Bivalvia: Unionida).</title>
        <authorList>
            <person name="Smith C.H."/>
        </authorList>
    </citation>
    <scope>NUCLEOTIDE SEQUENCE</scope>
    <source>
        <strain evidence="7">CHS0354</strain>
    </source>
</reference>
<evidence type="ECO:0000259" key="6">
    <source>
        <dbReference type="PROSITE" id="PS51158"/>
    </source>
</evidence>
<dbReference type="SUPFAM" id="SSF56112">
    <property type="entry name" value="Protein kinase-like (PK-like)"/>
    <property type="match status" value="1"/>
</dbReference>
<evidence type="ECO:0000256" key="5">
    <source>
        <dbReference type="ARBA" id="ARBA00022840"/>
    </source>
</evidence>
<evidence type="ECO:0000313" key="8">
    <source>
        <dbReference type="Proteomes" id="UP001195483"/>
    </source>
</evidence>
<evidence type="ECO:0000313" key="7">
    <source>
        <dbReference type="EMBL" id="KAK3607450.1"/>
    </source>
</evidence>
<reference evidence="7" key="2">
    <citation type="journal article" date="2021" name="Genome Biol. Evol.">
        <title>Developing a high-quality reference genome for a parasitic bivalve with doubly uniparental inheritance (Bivalvia: Unionida).</title>
        <authorList>
            <person name="Smith C.H."/>
        </authorList>
    </citation>
    <scope>NUCLEOTIDE SEQUENCE</scope>
    <source>
        <strain evidence="7">CHS0354</strain>
        <tissue evidence="7">Mantle</tissue>
    </source>
</reference>
<evidence type="ECO:0000256" key="2">
    <source>
        <dbReference type="ARBA" id="ARBA00022679"/>
    </source>
</evidence>
<dbReference type="GO" id="GO:0004674">
    <property type="term" value="F:protein serine/threonine kinase activity"/>
    <property type="evidence" value="ECO:0007669"/>
    <property type="project" value="UniProtKB-KW"/>
</dbReference>
<protein>
    <recommendedName>
        <fullName evidence="6">Alpha-type protein kinase domain-containing protein</fullName>
    </recommendedName>
</protein>
<gene>
    <name evidence="7" type="ORF">CHS0354_015593</name>
</gene>
<dbReference type="GO" id="GO:0005524">
    <property type="term" value="F:ATP binding"/>
    <property type="evidence" value="ECO:0007669"/>
    <property type="project" value="UniProtKB-KW"/>
</dbReference>
<evidence type="ECO:0000256" key="3">
    <source>
        <dbReference type="ARBA" id="ARBA00022741"/>
    </source>
</evidence>
<keyword evidence="3" id="KW-0547">Nucleotide-binding</keyword>
<dbReference type="Proteomes" id="UP001195483">
    <property type="component" value="Unassembled WGS sequence"/>
</dbReference>
<evidence type="ECO:0000256" key="4">
    <source>
        <dbReference type="ARBA" id="ARBA00022777"/>
    </source>
</evidence>